<dbReference type="PANTHER" id="PTHR32116:SF74">
    <property type="entry name" value="GALACTURONOSYLTRANSFERASE 10-RELATED"/>
    <property type="match status" value="1"/>
</dbReference>
<proteinExistence type="inferred from homology"/>
<comment type="similarity">
    <text evidence="2 4">Belongs to the glycosyltransferase 8 family.</text>
</comment>
<dbReference type="InterPro" id="IPR029044">
    <property type="entry name" value="Nucleotide-diphossugar_trans"/>
</dbReference>
<dbReference type="EMBL" id="LR743589">
    <property type="protein sequence ID" value="CAA2616972.1"/>
    <property type="molecule type" value="Genomic_DNA"/>
</dbReference>
<evidence type="ECO:0000256" key="4">
    <source>
        <dbReference type="RuleBase" id="RU362027"/>
    </source>
</evidence>
<dbReference type="GO" id="GO:0071555">
    <property type="term" value="P:cell wall organization"/>
    <property type="evidence" value="ECO:0007669"/>
    <property type="project" value="UniProtKB-KW"/>
</dbReference>
<keyword evidence="4" id="KW-0812">Transmembrane</keyword>
<sequence length="486" mass="54324">MLLEHPHMLLAVSLGFLRIWIGHYICGFIVSLGFLDLTRLSSHRFVRDGLNLTEDMMDPDSISQQLVIQISLAKTLVVVAKENNNLQLAWELSTQSAALNLSSPMPRQAAVRHMALLLQTAQQLHYDGAAMIARLKAQVQALEETAAAEKEKSTRYGQIAAEELPKGLYCLGVRLTREWYRSPGPSGRKVAAASEGRKAATARKLTDNSLYHYCVFSDNVLATSAVVNSTVVNSKHPEKVVFHLVTDGVNYAAMRSWFTMNSFRGAAVEVQNVDHFSWLNASYVPVLRQLQDSGTKSFYFSGGDGGGSGNGGGGGKIPVKFRNPKYLSMLNHLRFYLPEVTLLRRARRQRHGRGGDLHGDLPPFPQVPQLLHPLVRAHFDSDACGWAFGMNVVDLRAWRRRNVTGVYHYWQERNADHTLWKLGSLPPGLLAFYGLVQRLEPEWHVLGLGYATVGAAELQRGAVRYKAIWDRYVDFSHPLLQQCNVH</sequence>
<dbReference type="GO" id="GO:0047262">
    <property type="term" value="F:polygalacturonate 4-alpha-galacturonosyltransferase activity"/>
    <property type="evidence" value="ECO:0007669"/>
    <property type="project" value="InterPro"/>
</dbReference>
<dbReference type="SUPFAM" id="SSF53448">
    <property type="entry name" value="Nucleotide-diphospho-sugar transferases"/>
    <property type="match status" value="1"/>
</dbReference>
<keyword evidence="4" id="KW-0333">Golgi apparatus</keyword>
<dbReference type="InterPro" id="IPR029993">
    <property type="entry name" value="GAUT"/>
</dbReference>
<dbReference type="PANTHER" id="PTHR32116">
    <property type="entry name" value="GALACTURONOSYLTRANSFERASE 4-RELATED"/>
    <property type="match status" value="1"/>
</dbReference>
<keyword evidence="4" id="KW-0961">Cell wall biogenesis/degradation</keyword>
<evidence type="ECO:0000313" key="6">
    <source>
        <dbReference type="Proteomes" id="UP001189122"/>
    </source>
</evidence>
<keyword evidence="3 4" id="KW-0808">Transferase</keyword>
<feature type="transmembrane region" description="Helical" evidence="4">
    <location>
        <begin position="20"/>
        <end position="37"/>
    </location>
</feature>
<dbReference type="EC" id="2.4.1.-" evidence="4"/>
<keyword evidence="6" id="KW-1185">Reference proteome</keyword>
<accession>A0A7I8IHU1</accession>
<evidence type="ECO:0000256" key="2">
    <source>
        <dbReference type="ARBA" id="ARBA00006351"/>
    </source>
</evidence>
<dbReference type="GO" id="GO:0000139">
    <property type="term" value="C:Golgi membrane"/>
    <property type="evidence" value="ECO:0007669"/>
    <property type="project" value="UniProtKB-SubCell"/>
</dbReference>
<organism evidence="5">
    <name type="scientific">Spirodela intermedia</name>
    <name type="common">Intermediate duckweed</name>
    <dbReference type="NCBI Taxonomy" id="51605"/>
    <lineage>
        <taxon>Eukaryota</taxon>
        <taxon>Viridiplantae</taxon>
        <taxon>Streptophyta</taxon>
        <taxon>Embryophyta</taxon>
        <taxon>Tracheophyta</taxon>
        <taxon>Spermatophyta</taxon>
        <taxon>Magnoliopsida</taxon>
        <taxon>Liliopsida</taxon>
        <taxon>Araceae</taxon>
        <taxon>Lemnoideae</taxon>
        <taxon>Spirodela</taxon>
    </lineage>
</organism>
<evidence type="ECO:0000313" key="5">
    <source>
        <dbReference type="EMBL" id="CAA2616972.1"/>
    </source>
</evidence>
<dbReference type="AlphaFoldDB" id="A0A7I8IHU1"/>
<evidence type="ECO:0000256" key="1">
    <source>
        <dbReference type="ARBA" id="ARBA00004877"/>
    </source>
</evidence>
<comment type="pathway">
    <text evidence="1 4">Glycan metabolism; pectin biosynthesis.</text>
</comment>
<protein>
    <recommendedName>
        <fullName evidence="4">Hexosyltransferase</fullName>
        <ecNumber evidence="4">2.4.1.-</ecNumber>
    </recommendedName>
</protein>
<reference evidence="5 6" key="1">
    <citation type="submission" date="2019-12" db="EMBL/GenBank/DDBJ databases">
        <authorList>
            <person name="Scholz U."/>
            <person name="Mascher M."/>
            <person name="Fiebig A."/>
        </authorList>
    </citation>
    <scope>NUCLEOTIDE SEQUENCE</scope>
</reference>
<dbReference type="InterPro" id="IPR002495">
    <property type="entry name" value="Glyco_trans_8"/>
</dbReference>
<evidence type="ECO:0000256" key="3">
    <source>
        <dbReference type="ARBA" id="ARBA00022676"/>
    </source>
</evidence>
<dbReference type="Pfam" id="PF01501">
    <property type="entry name" value="Glyco_transf_8"/>
    <property type="match status" value="2"/>
</dbReference>
<dbReference type="UniPathway" id="UPA00845"/>
<keyword evidence="3 4" id="KW-0328">Glycosyltransferase</keyword>
<dbReference type="EMBL" id="CACRZD030000002">
    <property type="protein sequence ID" value="CAA6656643.1"/>
    <property type="molecule type" value="Genomic_DNA"/>
</dbReference>
<name>A0A7I8IHU1_SPIIN</name>
<dbReference type="Proteomes" id="UP001189122">
    <property type="component" value="Unassembled WGS sequence"/>
</dbReference>
<keyword evidence="4" id="KW-1133">Transmembrane helix</keyword>
<comment type="subcellular location">
    <subcellularLocation>
        <location evidence="4">Golgi apparatus membrane</location>
        <topology evidence="4">Single-pass type II membrane protein</topology>
    </subcellularLocation>
</comment>
<keyword evidence="4" id="KW-0472">Membrane</keyword>
<dbReference type="Gene3D" id="3.90.550.10">
    <property type="entry name" value="Spore Coat Polysaccharide Biosynthesis Protein SpsA, Chain A"/>
    <property type="match status" value="1"/>
</dbReference>
<gene>
    <name evidence="5" type="ORF">SI7747_02003183</name>
</gene>
<dbReference type="GO" id="GO:0045489">
    <property type="term" value="P:pectin biosynthetic process"/>
    <property type="evidence" value="ECO:0007669"/>
    <property type="project" value="UniProtKB-UniPathway"/>
</dbReference>